<dbReference type="OrthoDB" id="5215911at2759"/>
<dbReference type="STRING" id="105984.A0A427XFH6"/>
<reference evidence="6 7" key="1">
    <citation type="submission" date="2018-11" db="EMBL/GenBank/DDBJ databases">
        <title>Genome sequence of Apiotrichum porosum DSM 27194.</title>
        <authorList>
            <person name="Aliyu H."/>
            <person name="Gorte O."/>
            <person name="Ochsenreither K."/>
        </authorList>
    </citation>
    <scope>NUCLEOTIDE SEQUENCE [LARGE SCALE GENOMIC DNA]</scope>
    <source>
        <strain evidence="6 7">DSM 27194</strain>
    </source>
</reference>
<dbReference type="RefSeq" id="XP_028472650.1">
    <property type="nucleotide sequence ID" value="XM_028618762.1"/>
</dbReference>
<feature type="transmembrane region" description="Helical" evidence="5">
    <location>
        <begin position="78"/>
        <end position="99"/>
    </location>
</feature>
<dbReference type="SUPFAM" id="SSF103473">
    <property type="entry name" value="MFS general substrate transporter"/>
    <property type="match status" value="1"/>
</dbReference>
<comment type="caution">
    <text evidence="6">The sequence shown here is derived from an EMBL/GenBank/DDBJ whole genome shotgun (WGS) entry which is preliminary data.</text>
</comment>
<keyword evidence="7" id="KW-1185">Reference proteome</keyword>
<dbReference type="InterPro" id="IPR011701">
    <property type="entry name" value="MFS"/>
</dbReference>
<dbReference type="PANTHER" id="PTHR23502">
    <property type="entry name" value="MAJOR FACILITATOR SUPERFAMILY"/>
    <property type="match status" value="1"/>
</dbReference>
<evidence type="ECO:0000313" key="6">
    <source>
        <dbReference type="EMBL" id="RSH77503.1"/>
    </source>
</evidence>
<evidence type="ECO:0000256" key="4">
    <source>
        <dbReference type="ARBA" id="ARBA00023136"/>
    </source>
</evidence>
<evidence type="ECO:0000313" key="7">
    <source>
        <dbReference type="Proteomes" id="UP000279236"/>
    </source>
</evidence>
<dbReference type="GO" id="GO:0005886">
    <property type="term" value="C:plasma membrane"/>
    <property type="evidence" value="ECO:0007669"/>
    <property type="project" value="TreeGrafter"/>
</dbReference>
<feature type="transmembrane region" description="Helical" evidence="5">
    <location>
        <begin position="383"/>
        <end position="404"/>
    </location>
</feature>
<dbReference type="PANTHER" id="PTHR23502:SF30">
    <property type="entry name" value="TRANSPORTER, PUTATIVE (AFU_ORTHOLOGUE AFUA_8G04702)-RELATED"/>
    <property type="match status" value="1"/>
</dbReference>
<feature type="transmembrane region" description="Helical" evidence="5">
    <location>
        <begin position="275"/>
        <end position="298"/>
    </location>
</feature>
<accession>A0A427XFH6</accession>
<evidence type="ECO:0000256" key="3">
    <source>
        <dbReference type="ARBA" id="ARBA00022989"/>
    </source>
</evidence>
<dbReference type="EMBL" id="RSCE01000015">
    <property type="protein sequence ID" value="RSH77503.1"/>
    <property type="molecule type" value="Genomic_DNA"/>
</dbReference>
<organism evidence="6 7">
    <name type="scientific">Apiotrichum porosum</name>
    <dbReference type="NCBI Taxonomy" id="105984"/>
    <lineage>
        <taxon>Eukaryota</taxon>
        <taxon>Fungi</taxon>
        <taxon>Dikarya</taxon>
        <taxon>Basidiomycota</taxon>
        <taxon>Agaricomycotina</taxon>
        <taxon>Tremellomycetes</taxon>
        <taxon>Trichosporonales</taxon>
        <taxon>Trichosporonaceae</taxon>
        <taxon>Apiotrichum</taxon>
    </lineage>
</organism>
<dbReference type="AlphaFoldDB" id="A0A427XFH6"/>
<name>A0A427XFH6_9TREE</name>
<dbReference type="Gene3D" id="1.20.1250.20">
    <property type="entry name" value="MFS general substrate transporter like domains"/>
    <property type="match status" value="1"/>
</dbReference>
<protein>
    <recommendedName>
        <fullName evidence="8">Protein HOL1</fullName>
    </recommendedName>
</protein>
<feature type="transmembrane region" description="Helical" evidence="5">
    <location>
        <begin position="352"/>
        <end position="371"/>
    </location>
</feature>
<evidence type="ECO:0000256" key="5">
    <source>
        <dbReference type="SAM" id="Phobius"/>
    </source>
</evidence>
<keyword evidence="3 5" id="KW-1133">Transmembrane helix</keyword>
<evidence type="ECO:0000256" key="1">
    <source>
        <dbReference type="ARBA" id="ARBA00004141"/>
    </source>
</evidence>
<dbReference type="InterPro" id="IPR036259">
    <property type="entry name" value="MFS_trans_sf"/>
</dbReference>
<dbReference type="Pfam" id="PF07690">
    <property type="entry name" value="MFS_1"/>
    <property type="match status" value="1"/>
</dbReference>
<evidence type="ECO:0008006" key="8">
    <source>
        <dbReference type="Google" id="ProtNLM"/>
    </source>
</evidence>
<proteinExistence type="predicted"/>
<dbReference type="GeneID" id="39587599"/>
<feature type="transmembrane region" description="Helical" evidence="5">
    <location>
        <begin position="51"/>
        <end position="72"/>
    </location>
</feature>
<dbReference type="GO" id="GO:0022857">
    <property type="term" value="F:transmembrane transporter activity"/>
    <property type="evidence" value="ECO:0007669"/>
    <property type="project" value="InterPro"/>
</dbReference>
<gene>
    <name evidence="6" type="ORF">EHS24_003056</name>
</gene>
<evidence type="ECO:0000256" key="2">
    <source>
        <dbReference type="ARBA" id="ARBA00022692"/>
    </source>
</evidence>
<feature type="transmembrane region" description="Helical" evidence="5">
    <location>
        <begin position="184"/>
        <end position="208"/>
    </location>
</feature>
<keyword evidence="4 5" id="KW-0472">Membrane</keyword>
<feature type="transmembrane region" description="Helical" evidence="5">
    <location>
        <begin position="310"/>
        <end position="331"/>
    </location>
</feature>
<keyword evidence="2 5" id="KW-0812">Transmembrane</keyword>
<sequence>MDETDTGLYFPGTTRILDERGELIGSDNFTLVPEPSNDPADPLNWSQKRKALQLACIILAPALAAICSGYMYTALGWHAPPAFACGFAAITAIFLFIFLEETNFTRQNTDSVTTQEAEVDHQSENKTAPETCVVEASVLAETAEHPDVVHSMDRIVSPWPGPRPWKLFKINPKGWGIIWRTPPYAVAFAVRIPIIFWCGFMFGLYQILYNATNALASGVLSSPPYNLAPNAVGLTFLSPFLAIGPGAVGGGWLCDWWTVRRARQNHGISEAEHKLELFLIPTVLTPLGILLMGLGPYYGVHWMCFVVGEFVLSVAGPLAALLSITYSFDAYHEIQPRDKQGPQYQVQQTGPYVLSIMVIGMIMTFGFNYVITDWAFKWGFLNWAISASIVSTAINLSYLCMTVWGKRLRRSSISAYEKIINW</sequence>
<comment type="subcellular location">
    <subcellularLocation>
        <location evidence="1">Membrane</location>
        <topology evidence="1">Multi-pass membrane protein</topology>
    </subcellularLocation>
</comment>
<dbReference type="Proteomes" id="UP000279236">
    <property type="component" value="Unassembled WGS sequence"/>
</dbReference>
<feature type="transmembrane region" description="Helical" evidence="5">
    <location>
        <begin position="228"/>
        <end position="254"/>
    </location>
</feature>